<dbReference type="NCBIfam" id="TIGR00176">
    <property type="entry name" value="mobB"/>
    <property type="match status" value="1"/>
</dbReference>
<protein>
    <submittedName>
        <fullName evidence="2">Molybdopterin-guanine dinucleotide biosynthesis protein B</fullName>
    </submittedName>
</protein>
<comment type="caution">
    <text evidence="2">The sequence shown here is derived from an EMBL/GenBank/DDBJ whole genome shotgun (WGS) entry which is preliminary data.</text>
</comment>
<name>A0A099W8I8_9LIST</name>
<evidence type="ECO:0000313" key="2">
    <source>
        <dbReference type="EMBL" id="KGL40405.1"/>
    </source>
</evidence>
<dbReference type="EMBL" id="JNFA01000024">
    <property type="protein sequence ID" value="KGL40405.1"/>
    <property type="molecule type" value="Genomic_DNA"/>
</dbReference>
<dbReference type="Pfam" id="PF03205">
    <property type="entry name" value="MobB"/>
    <property type="match status" value="1"/>
</dbReference>
<dbReference type="Proteomes" id="UP000029844">
    <property type="component" value="Unassembled WGS sequence"/>
</dbReference>
<accession>A0A099W8I8</accession>
<evidence type="ECO:0000313" key="3">
    <source>
        <dbReference type="Proteomes" id="UP000029844"/>
    </source>
</evidence>
<sequence>MALIFQITGFKKSGKTTMTNCFVHQLKAQDYTVAVIKHDAHAFSIDHPNTDTFSFRESGADVVAISSSSQHAIMANEGITLKDMIAKLPRTDVVLIEGYKEGPFPKLVMVRDEEDMKTLEGLPNVHSIGTFRDGLPHAILKLSTQEEQERLCQTIIKEFLP</sequence>
<dbReference type="RefSeq" id="WP_036086594.1">
    <property type="nucleotide sequence ID" value="NZ_CBCSHQ010000002.1"/>
</dbReference>
<dbReference type="GO" id="GO:0005525">
    <property type="term" value="F:GTP binding"/>
    <property type="evidence" value="ECO:0007669"/>
    <property type="project" value="InterPro"/>
</dbReference>
<dbReference type="InterPro" id="IPR052539">
    <property type="entry name" value="MGD_biosynthesis_adapter"/>
</dbReference>
<dbReference type="PANTHER" id="PTHR40072:SF1">
    <property type="entry name" value="MOLYBDOPTERIN-GUANINE DINUCLEOTIDE BIOSYNTHESIS ADAPTER PROTEIN"/>
    <property type="match status" value="1"/>
</dbReference>
<dbReference type="STRING" id="1552123.EP57_10960"/>
<keyword evidence="3" id="KW-1185">Reference proteome</keyword>
<reference evidence="2 3" key="1">
    <citation type="submission" date="2014-05" db="EMBL/GenBank/DDBJ databases">
        <title>Novel Listeriaceae from food processing environments.</title>
        <authorList>
            <person name="den Bakker H.C."/>
        </authorList>
    </citation>
    <scope>NUCLEOTIDE SEQUENCE [LARGE SCALE GENOMIC DNA]</scope>
    <source>
        <strain evidence="2 3">FSL A5-0281</strain>
    </source>
</reference>
<dbReference type="InterPro" id="IPR004435">
    <property type="entry name" value="MobB_dom"/>
</dbReference>
<dbReference type="eggNOG" id="COG1763">
    <property type="taxonomic scope" value="Bacteria"/>
</dbReference>
<dbReference type="Gene3D" id="3.40.50.300">
    <property type="entry name" value="P-loop containing nucleotide triphosphate hydrolases"/>
    <property type="match status" value="1"/>
</dbReference>
<feature type="domain" description="Molybdopterin-guanine dinucleotide biosynthesis protein B (MobB)" evidence="1">
    <location>
        <begin position="4"/>
        <end position="118"/>
    </location>
</feature>
<dbReference type="GeneID" id="58717884"/>
<dbReference type="GO" id="GO:0006777">
    <property type="term" value="P:Mo-molybdopterin cofactor biosynthetic process"/>
    <property type="evidence" value="ECO:0007669"/>
    <property type="project" value="InterPro"/>
</dbReference>
<gene>
    <name evidence="2" type="ORF">EP57_10960</name>
</gene>
<dbReference type="InterPro" id="IPR027417">
    <property type="entry name" value="P-loop_NTPase"/>
</dbReference>
<dbReference type="PANTHER" id="PTHR40072">
    <property type="entry name" value="MOLYBDOPTERIN-GUANINE DINUCLEOTIDE BIOSYNTHESIS ADAPTER PROTEIN-RELATED"/>
    <property type="match status" value="1"/>
</dbReference>
<dbReference type="SUPFAM" id="SSF52540">
    <property type="entry name" value="P-loop containing nucleoside triphosphate hydrolases"/>
    <property type="match status" value="1"/>
</dbReference>
<dbReference type="OrthoDB" id="9786803at2"/>
<organism evidence="2 3">
    <name type="scientific">Listeria booriae</name>
    <dbReference type="NCBI Taxonomy" id="1552123"/>
    <lineage>
        <taxon>Bacteria</taxon>
        <taxon>Bacillati</taxon>
        <taxon>Bacillota</taxon>
        <taxon>Bacilli</taxon>
        <taxon>Bacillales</taxon>
        <taxon>Listeriaceae</taxon>
        <taxon>Listeria</taxon>
    </lineage>
</organism>
<dbReference type="AlphaFoldDB" id="A0A099W8I8"/>
<dbReference type="CDD" id="cd03116">
    <property type="entry name" value="MobB"/>
    <property type="match status" value="1"/>
</dbReference>
<evidence type="ECO:0000259" key="1">
    <source>
        <dbReference type="Pfam" id="PF03205"/>
    </source>
</evidence>
<proteinExistence type="predicted"/>